<reference evidence="5" key="1">
    <citation type="journal article" date="2019" name="Int. J. Syst. Evol. Microbiol.">
        <title>The Global Catalogue of Microorganisms (GCM) 10K type strain sequencing project: providing services to taxonomists for standard genome sequencing and annotation.</title>
        <authorList>
            <consortium name="The Broad Institute Genomics Platform"/>
            <consortium name="The Broad Institute Genome Sequencing Center for Infectious Disease"/>
            <person name="Wu L."/>
            <person name="Ma J."/>
        </authorList>
    </citation>
    <scope>NUCLEOTIDE SEQUENCE [LARGE SCALE GENOMIC DNA]</scope>
    <source>
        <strain evidence="5">JCM 11813</strain>
    </source>
</reference>
<keyword evidence="2" id="KW-1133">Transmembrane helix</keyword>
<evidence type="ECO:0000313" key="5">
    <source>
        <dbReference type="Proteomes" id="UP001499979"/>
    </source>
</evidence>
<feature type="domain" description="DUF4190" evidence="3">
    <location>
        <begin position="30"/>
        <end position="92"/>
    </location>
</feature>
<keyword evidence="2" id="KW-0472">Membrane</keyword>
<dbReference type="RefSeq" id="WP_343907888.1">
    <property type="nucleotide sequence ID" value="NZ_BAAAJE010000011.1"/>
</dbReference>
<comment type="caution">
    <text evidence="4">The sequence shown here is derived from an EMBL/GenBank/DDBJ whole genome shotgun (WGS) entry which is preliminary data.</text>
</comment>
<keyword evidence="2" id="KW-0812">Transmembrane</keyword>
<feature type="compositionally biased region" description="Pro residues" evidence="1">
    <location>
        <begin position="1"/>
        <end position="21"/>
    </location>
</feature>
<evidence type="ECO:0000256" key="2">
    <source>
        <dbReference type="SAM" id="Phobius"/>
    </source>
</evidence>
<evidence type="ECO:0000313" key="4">
    <source>
        <dbReference type="EMBL" id="GAA1144797.1"/>
    </source>
</evidence>
<dbReference type="Pfam" id="PF13828">
    <property type="entry name" value="DUF4190"/>
    <property type="match status" value="1"/>
</dbReference>
<feature type="transmembrane region" description="Helical" evidence="2">
    <location>
        <begin position="31"/>
        <end position="57"/>
    </location>
</feature>
<feature type="region of interest" description="Disordered" evidence="1">
    <location>
        <begin position="1"/>
        <end position="23"/>
    </location>
</feature>
<dbReference type="EMBL" id="BAAAJE010000011">
    <property type="protein sequence ID" value="GAA1144797.1"/>
    <property type="molecule type" value="Genomic_DNA"/>
</dbReference>
<proteinExistence type="predicted"/>
<dbReference type="InterPro" id="IPR025241">
    <property type="entry name" value="DUF4190"/>
</dbReference>
<gene>
    <name evidence="4" type="ORF">GCM10009606_25030</name>
</gene>
<protein>
    <recommendedName>
        <fullName evidence="3">DUF4190 domain-containing protein</fullName>
    </recommendedName>
</protein>
<name>A0ABP4EXX8_9ACTN</name>
<organism evidence="4 5">
    <name type="scientific">Nocardioides aquiterrae</name>
    <dbReference type="NCBI Taxonomy" id="203799"/>
    <lineage>
        <taxon>Bacteria</taxon>
        <taxon>Bacillati</taxon>
        <taxon>Actinomycetota</taxon>
        <taxon>Actinomycetes</taxon>
        <taxon>Propionibacteriales</taxon>
        <taxon>Nocardioidaceae</taxon>
        <taxon>Nocardioides</taxon>
    </lineage>
</organism>
<feature type="transmembrane region" description="Helical" evidence="2">
    <location>
        <begin position="78"/>
        <end position="100"/>
    </location>
</feature>
<keyword evidence="5" id="KW-1185">Reference proteome</keyword>
<sequence>MSYSEPPPPPPQYGAPQPPAGGAPVGTSGMAIASLVLGILGILSCGCLVFSILAIVFSRISNKDIAAGTKSGAGMAKAGFILGVVGVALGIIYWIIVIVSGNVNWTTSSS</sequence>
<evidence type="ECO:0000259" key="3">
    <source>
        <dbReference type="Pfam" id="PF13828"/>
    </source>
</evidence>
<accession>A0ABP4EXX8</accession>
<evidence type="ECO:0000256" key="1">
    <source>
        <dbReference type="SAM" id="MobiDB-lite"/>
    </source>
</evidence>
<dbReference type="Proteomes" id="UP001499979">
    <property type="component" value="Unassembled WGS sequence"/>
</dbReference>